<keyword evidence="2" id="KW-0479">Metal-binding</keyword>
<accession>A0AA38HEA6</accession>
<keyword evidence="5" id="KW-0408">Iron</keyword>
<dbReference type="InterPro" id="IPR042098">
    <property type="entry name" value="TauD-like_sf"/>
</dbReference>
<dbReference type="InterPro" id="IPR003819">
    <property type="entry name" value="TauD/TfdA-like"/>
</dbReference>
<evidence type="ECO:0000256" key="3">
    <source>
        <dbReference type="ARBA" id="ARBA00022964"/>
    </source>
</evidence>
<evidence type="ECO:0000256" key="4">
    <source>
        <dbReference type="ARBA" id="ARBA00023002"/>
    </source>
</evidence>
<dbReference type="PANTHER" id="PTHR43779">
    <property type="entry name" value="DIOXYGENASE RV0097-RELATED"/>
    <property type="match status" value="1"/>
</dbReference>
<dbReference type="AlphaFoldDB" id="A0AA38HEA6"/>
<keyword evidence="3 7" id="KW-0223">Dioxygenase</keyword>
<evidence type="ECO:0000259" key="6">
    <source>
        <dbReference type="Pfam" id="PF02668"/>
    </source>
</evidence>
<dbReference type="GeneID" id="77727450"/>
<dbReference type="Gene3D" id="3.60.130.10">
    <property type="entry name" value="Clavaminate synthase-like"/>
    <property type="match status" value="1"/>
</dbReference>
<keyword evidence="8" id="KW-1185">Reference proteome</keyword>
<evidence type="ECO:0000256" key="5">
    <source>
        <dbReference type="ARBA" id="ARBA00023004"/>
    </source>
</evidence>
<evidence type="ECO:0000256" key="2">
    <source>
        <dbReference type="ARBA" id="ARBA00022723"/>
    </source>
</evidence>
<gene>
    <name evidence="7" type="ORF">MKK02DRAFT_31253</name>
</gene>
<reference evidence="7" key="1">
    <citation type="journal article" date="2022" name="G3 (Bethesda)">
        <title>High quality genome of the basidiomycete yeast Dioszegia hungarica PDD-24b-2 isolated from cloud water.</title>
        <authorList>
            <person name="Jarrige D."/>
            <person name="Haridas S."/>
            <person name="Bleykasten-Grosshans C."/>
            <person name="Joly M."/>
            <person name="Nadalig T."/>
            <person name="Sancelme M."/>
            <person name="Vuilleumier S."/>
            <person name="Grigoriev I.V."/>
            <person name="Amato P."/>
            <person name="Bringel F."/>
        </authorList>
    </citation>
    <scope>NUCLEOTIDE SEQUENCE</scope>
    <source>
        <strain evidence="7">PDD-24b-2</strain>
    </source>
</reference>
<dbReference type="PANTHER" id="PTHR43779:SF3">
    <property type="entry name" value="(3R)-3-[(CARBOXYMETHYL)AMINO]FATTY ACID OXYGENASE_DECARBOXYLASE"/>
    <property type="match status" value="1"/>
</dbReference>
<dbReference type="GO" id="GO:0046872">
    <property type="term" value="F:metal ion binding"/>
    <property type="evidence" value="ECO:0007669"/>
    <property type="project" value="UniProtKB-KW"/>
</dbReference>
<feature type="domain" description="TauD/TfdA-like" evidence="6">
    <location>
        <begin position="11"/>
        <end position="295"/>
    </location>
</feature>
<keyword evidence="4" id="KW-0560">Oxidoreductase</keyword>
<dbReference type="GO" id="GO:0051213">
    <property type="term" value="F:dioxygenase activity"/>
    <property type="evidence" value="ECO:0007669"/>
    <property type="project" value="UniProtKB-KW"/>
</dbReference>
<dbReference type="Pfam" id="PF02668">
    <property type="entry name" value="TauD"/>
    <property type="match status" value="1"/>
</dbReference>
<dbReference type="SUPFAM" id="SSF51197">
    <property type="entry name" value="Clavaminate synthase-like"/>
    <property type="match status" value="1"/>
</dbReference>
<comment type="similarity">
    <text evidence="1">Belongs to the TfdA dioxygenase family.</text>
</comment>
<dbReference type="RefSeq" id="XP_052948765.1">
    <property type="nucleotide sequence ID" value="XM_053088245.1"/>
</dbReference>
<proteinExistence type="inferred from homology"/>
<dbReference type="EMBL" id="JAKWFO010000002">
    <property type="protein sequence ID" value="KAI9638988.1"/>
    <property type="molecule type" value="Genomic_DNA"/>
</dbReference>
<sequence>MTEPKNSDIQYKPLHPTFAAEAGGVDLTKPTPELVAAIKDGLAKYGVLVFRQTGLDDDSHVALSRLFGELDDVTPYNKLGRVNRLKYDELFDVSNVDVDGNIIHPDSQRGILGRGNQIFHVDSSFNPRRAGYSLLLSHHLPPKGLGGQTEFADSRTAYNDLPKERKDRINDYVLKHSQHHSRRVANPGEKMLDDPKWLPESYPFGLHKLVQLHEPSGRMNLYIANHAHSIVGKPVAEGQAEIKELISLATQPQYICPISWNDPGDLVIWDNTCVMHRATSGSFEGKYRRDMRRTTVHDSSSHAWGLNKVGDTWRSGLP</sequence>
<dbReference type="Proteomes" id="UP001164286">
    <property type="component" value="Unassembled WGS sequence"/>
</dbReference>
<name>A0AA38HEA6_9TREE</name>
<evidence type="ECO:0000313" key="8">
    <source>
        <dbReference type="Proteomes" id="UP001164286"/>
    </source>
</evidence>
<protein>
    <submittedName>
        <fullName evidence="7">2,4-dichlorophenoxyacetate alpha-ketoglutarate dioxygenase</fullName>
    </submittedName>
</protein>
<comment type="caution">
    <text evidence="7">The sequence shown here is derived from an EMBL/GenBank/DDBJ whole genome shotgun (WGS) entry which is preliminary data.</text>
</comment>
<evidence type="ECO:0000256" key="1">
    <source>
        <dbReference type="ARBA" id="ARBA00005896"/>
    </source>
</evidence>
<organism evidence="7 8">
    <name type="scientific">Dioszegia hungarica</name>
    <dbReference type="NCBI Taxonomy" id="4972"/>
    <lineage>
        <taxon>Eukaryota</taxon>
        <taxon>Fungi</taxon>
        <taxon>Dikarya</taxon>
        <taxon>Basidiomycota</taxon>
        <taxon>Agaricomycotina</taxon>
        <taxon>Tremellomycetes</taxon>
        <taxon>Tremellales</taxon>
        <taxon>Bulleribasidiaceae</taxon>
        <taxon>Dioszegia</taxon>
    </lineage>
</organism>
<evidence type="ECO:0000313" key="7">
    <source>
        <dbReference type="EMBL" id="KAI9638988.1"/>
    </source>
</evidence>
<dbReference type="InterPro" id="IPR051178">
    <property type="entry name" value="TfdA_dioxygenase"/>
</dbReference>